<dbReference type="GO" id="GO:0016020">
    <property type="term" value="C:membrane"/>
    <property type="evidence" value="ECO:0007669"/>
    <property type="project" value="UniProtKB-SubCell"/>
</dbReference>
<dbReference type="SUPFAM" id="SSF103481">
    <property type="entry name" value="Multidrug resistance efflux transporter EmrE"/>
    <property type="match status" value="2"/>
</dbReference>
<feature type="transmembrane region" description="Helical" evidence="6">
    <location>
        <begin position="201"/>
        <end position="223"/>
    </location>
</feature>
<evidence type="ECO:0000313" key="9">
    <source>
        <dbReference type="Proteomes" id="UP000324897"/>
    </source>
</evidence>
<dbReference type="OrthoDB" id="670984at2759"/>
<evidence type="ECO:0000256" key="3">
    <source>
        <dbReference type="ARBA" id="ARBA00022692"/>
    </source>
</evidence>
<dbReference type="InterPro" id="IPR037185">
    <property type="entry name" value="EmrE-like"/>
</dbReference>
<comment type="similarity">
    <text evidence="2 6">Belongs to the drug/metabolite transporter (DMT) superfamily. Plant drug/metabolite exporter (P-DME) (TC 2.A.7.4) family.</text>
</comment>
<protein>
    <recommendedName>
        <fullName evidence="6">WAT1-related protein</fullName>
    </recommendedName>
</protein>
<evidence type="ECO:0000256" key="4">
    <source>
        <dbReference type="ARBA" id="ARBA00022989"/>
    </source>
</evidence>
<evidence type="ECO:0000256" key="5">
    <source>
        <dbReference type="ARBA" id="ARBA00023136"/>
    </source>
</evidence>
<feature type="domain" description="EamA" evidence="7">
    <location>
        <begin position="5"/>
        <end position="138"/>
    </location>
</feature>
<dbReference type="Proteomes" id="UP000324897">
    <property type="component" value="Chromosome 3"/>
</dbReference>
<evidence type="ECO:0000256" key="6">
    <source>
        <dbReference type="RuleBase" id="RU363077"/>
    </source>
</evidence>
<dbReference type="PANTHER" id="PTHR31218">
    <property type="entry name" value="WAT1-RELATED PROTEIN"/>
    <property type="match status" value="1"/>
</dbReference>
<dbReference type="Pfam" id="PF00892">
    <property type="entry name" value="EamA"/>
    <property type="match status" value="2"/>
</dbReference>
<dbReference type="EMBL" id="RWGY01000039">
    <property type="protein sequence ID" value="TVU12996.1"/>
    <property type="molecule type" value="Genomic_DNA"/>
</dbReference>
<dbReference type="Gramene" id="TVU12996">
    <property type="protein sequence ID" value="TVU12996"/>
    <property type="gene ID" value="EJB05_46664"/>
</dbReference>
<keyword evidence="5 6" id="KW-0472">Membrane</keyword>
<organism evidence="8 9">
    <name type="scientific">Eragrostis curvula</name>
    <name type="common">weeping love grass</name>
    <dbReference type="NCBI Taxonomy" id="38414"/>
    <lineage>
        <taxon>Eukaryota</taxon>
        <taxon>Viridiplantae</taxon>
        <taxon>Streptophyta</taxon>
        <taxon>Embryophyta</taxon>
        <taxon>Tracheophyta</taxon>
        <taxon>Spermatophyta</taxon>
        <taxon>Magnoliopsida</taxon>
        <taxon>Liliopsida</taxon>
        <taxon>Poales</taxon>
        <taxon>Poaceae</taxon>
        <taxon>PACMAD clade</taxon>
        <taxon>Chloridoideae</taxon>
        <taxon>Eragrostideae</taxon>
        <taxon>Eragrostidinae</taxon>
        <taxon>Eragrostis</taxon>
    </lineage>
</organism>
<sequence>MVLVQAFTVVMLLLSKLALNTGMRPFVLLAYRNLIAAAAIAPLALIFERKMWKMVNLAVFGWLSVNATFGVVLAMGLYYYGLRATSAAYSVNYLNLIPIVTFVIAIVLRIEKLALGTWPGKMKVLGAITCVGGTMMVSLLRCRLLHLWPTHPLPRHEAAPAASSAHQDIVAGTLFLCGSCLSYALWFTVQARVVKVFPSRYLATMLTCLMGSVQSFVVGIFLMHDKDDWRIKWDLQLLTVVYSGLFNTGITFVLISWAISRRGPIYPSMFNSLSLVITTIMDSVLLGTNMYLGSVTGSLLIIAGLYAFLWGKGKELQLAAEKQVSDDETA</sequence>
<feature type="transmembrane region" description="Helical" evidence="6">
    <location>
        <begin position="59"/>
        <end position="81"/>
    </location>
</feature>
<evidence type="ECO:0000256" key="1">
    <source>
        <dbReference type="ARBA" id="ARBA00004141"/>
    </source>
</evidence>
<keyword evidence="4 6" id="KW-1133">Transmembrane helix</keyword>
<comment type="subcellular location">
    <subcellularLocation>
        <location evidence="1 6">Membrane</location>
        <topology evidence="1 6">Multi-pass membrane protein</topology>
    </subcellularLocation>
</comment>
<proteinExistence type="inferred from homology"/>
<dbReference type="AlphaFoldDB" id="A0A5J9TNM1"/>
<dbReference type="GO" id="GO:0022857">
    <property type="term" value="F:transmembrane transporter activity"/>
    <property type="evidence" value="ECO:0007669"/>
    <property type="project" value="InterPro"/>
</dbReference>
<dbReference type="InterPro" id="IPR000620">
    <property type="entry name" value="EamA_dom"/>
</dbReference>
<feature type="transmembrane region" description="Helical" evidence="6">
    <location>
        <begin position="122"/>
        <end position="140"/>
    </location>
</feature>
<feature type="transmembrane region" description="Helical" evidence="6">
    <location>
        <begin position="291"/>
        <end position="309"/>
    </location>
</feature>
<feature type="transmembrane region" description="Helical" evidence="6">
    <location>
        <begin position="169"/>
        <end position="189"/>
    </location>
</feature>
<comment type="caution">
    <text evidence="8">The sequence shown here is derived from an EMBL/GenBank/DDBJ whole genome shotgun (WGS) entry which is preliminary data.</text>
</comment>
<feature type="non-terminal residue" evidence="8">
    <location>
        <position position="1"/>
    </location>
</feature>
<dbReference type="InterPro" id="IPR030184">
    <property type="entry name" value="WAT1-related"/>
</dbReference>
<feature type="transmembrane region" description="Helical" evidence="6">
    <location>
        <begin position="235"/>
        <end position="258"/>
    </location>
</feature>
<gene>
    <name evidence="8" type="ORF">EJB05_46664</name>
</gene>
<evidence type="ECO:0000256" key="2">
    <source>
        <dbReference type="ARBA" id="ARBA00007635"/>
    </source>
</evidence>
<keyword evidence="9" id="KW-1185">Reference proteome</keyword>
<feature type="domain" description="EamA" evidence="7">
    <location>
        <begin position="172"/>
        <end position="308"/>
    </location>
</feature>
<evidence type="ECO:0000259" key="7">
    <source>
        <dbReference type="Pfam" id="PF00892"/>
    </source>
</evidence>
<feature type="transmembrane region" description="Helical" evidence="6">
    <location>
        <begin position="28"/>
        <end position="47"/>
    </location>
</feature>
<evidence type="ECO:0000313" key="8">
    <source>
        <dbReference type="EMBL" id="TVU12996.1"/>
    </source>
</evidence>
<feature type="transmembrane region" description="Helical" evidence="6">
    <location>
        <begin position="93"/>
        <end position="110"/>
    </location>
</feature>
<keyword evidence="3 6" id="KW-0812">Transmembrane</keyword>
<name>A0A5J9TNM1_9POAL</name>
<reference evidence="8 9" key="1">
    <citation type="journal article" date="2019" name="Sci. Rep.">
        <title>A high-quality genome of Eragrostis curvula grass provides insights into Poaceae evolution and supports new strategies to enhance forage quality.</title>
        <authorList>
            <person name="Carballo J."/>
            <person name="Santos B.A.C.M."/>
            <person name="Zappacosta D."/>
            <person name="Garbus I."/>
            <person name="Selva J.P."/>
            <person name="Gallo C.A."/>
            <person name="Diaz A."/>
            <person name="Albertini E."/>
            <person name="Caccamo M."/>
            <person name="Echenique V."/>
        </authorList>
    </citation>
    <scope>NUCLEOTIDE SEQUENCE [LARGE SCALE GENOMIC DNA]</scope>
    <source>
        <strain evidence="9">cv. Victoria</strain>
        <tissue evidence="8">Leaf</tissue>
    </source>
</reference>
<accession>A0A5J9TNM1</accession>